<dbReference type="Pfam" id="PF13377">
    <property type="entry name" value="Peripla_BP_3"/>
    <property type="match status" value="1"/>
</dbReference>
<dbReference type="SUPFAM" id="SSF53822">
    <property type="entry name" value="Periplasmic binding protein-like I"/>
    <property type="match status" value="1"/>
</dbReference>
<evidence type="ECO:0000313" key="6">
    <source>
        <dbReference type="Proteomes" id="UP000188181"/>
    </source>
</evidence>
<dbReference type="InterPro" id="IPR028082">
    <property type="entry name" value="Peripla_BP_I"/>
</dbReference>
<gene>
    <name evidence="5" type="primary">xylR_1</name>
    <name evidence="5" type="ORF">SMSP2_00119</name>
</gene>
<sequence>MKHQKKIALLIETSTSYGRTLIRGILKYANAAASWVFYNEPRGFADALPEAAVHDFDGLIMRDTPDNMKLLRLGIPAVVSIRHEKSIKGVPNIVSDSRLIGEMAAHYMLEKGFENLAYCGFDNMPWSHERQEAFIQTLPRGKEIHCFQQKKISDYGKQMQELADWLKSLPKPAGLMACNDVNGASIIEAAKLADVKIPQEVSILGVNNDDMICEMVSPQLSSISLDIGRAGYEAAKTLDRMLTGRFNAVEDIIIKPIKVITRESTNIPLLRDPDVAAALHYITKNSRSHLQVNDVAANVGINRRSLERKFRKVLNRTVYDEIKRSRIELMSKMLKETDISISEIAYNMGFNDANHIARYFKLETGISPHKFRQIYSE</sequence>
<dbReference type="STRING" id="1851148.SMSP2_00119"/>
<dbReference type="SMART" id="SM00342">
    <property type="entry name" value="HTH_ARAC"/>
    <property type="match status" value="1"/>
</dbReference>
<dbReference type="Gene3D" id="1.10.10.60">
    <property type="entry name" value="Homeodomain-like"/>
    <property type="match status" value="1"/>
</dbReference>
<dbReference type="PANTHER" id="PTHR30146">
    <property type="entry name" value="LACI-RELATED TRANSCRIPTIONAL REPRESSOR"/>
    <property type="match status" value="1"/>
</dbReference>
<feature type="domain" description="HTH araC/xylS-type" evidence="4">
    <location>
        <begin position="276"/>
        <end position="374"/>
    </location>
</feature>
<dbReference type="InterPro" id="IPR009057">
    <property type="entry name" value="Homeodomain-like_sf"/>
</dbReference>
<dbReference type="PANTHER" id="PTHR30146:SF24">
    <property type="entry name" value="XYLOSE OPERON REGULATORY PROTEIN"/>
    <property type="match status" value="1"/>
</dbReference>
<evidence type="ECO:0000256" key="3">
    <source>
        <dbReference type="ARBA" id="ARBA00023163"/>
    </source>
</evidence>
<keyword evidence="3" id="KW-0804">Transcription</keyword>
<organism evidence="5 6">
    <name type="scientific">Limihaloglobus sulfuriphilus</name>
    <dbReference type="NCBI Taxonomy" id="1851148"/>
    <lineage>
        <taxon>Bacteria</taxon>
        <taxon>Pseudomonadati</taxon>
        <taxon>Planctomycetota</taxon>
        <taxon>Phycisphaerae</taxon>
        <taxon>Sedimentisphaerales</taxon>
        <taxon>Sedimentisphaeraceae</taxon>
        <taxon>Limihaloglobus</taxon>
    </lineage>
</organism>
<dbReference type="GO" id="GO:0003700">
    <property type="term" value="F:DNA-binding transcription factor activity"/>
    <property type="evidence" value="ECO:0007669"/>
    <property type="project" value="InterPro"/>
</dbReference>
<dbReference type="GO" id="GO:0000976">
    <property type="term" value="F:transcription cis-regulatory region binding"/>
    <property type="evidence" value="ECO:0007669"/>
    <property type="project" value="TreeGrafter"/>
</dbReference>
<dbReference type="Gene3D" id="3.40.50.2300">
    <property type="match status" value="2"/>
</dbReference>
<dbReference type="InterPro" id="IPR046335">
    <property type="entry name" value="LacI/GalR-like_sensor"/>
</dbReference>
<dbReference type="Pfam" id="PF12833">
    <property type="entry name" value="HTH_18"/>
    <property type="match status" value="1"/>
</dbReference>
<evidence type="ECO:0000313" key="5">
    <source>
        <dbReference type="EMBL" id="AQQ69785.1"/>
    </source>
</evidence>
<dbReference type="SUPFAM" id="SSF46689">
    <property type="entry name" value="Homeodomain-like"/>
    <property type="match status" value="2"/>
</dbReference>
<dbReference type="RefSeq" id="WP_146682093.1">
    <property type="nucleotide sequence ID" value="NZ_CP019646.1"/>
</dbReference>
<evidence type="ECO:0000259" key="4">
    <source>
        <dbReference type="PROSITE" id="PS01124"/>
    </source>
</evidence>
<reference evidence="6" key="1">
    <citation type="submission" date="2017-02" db="EMBL/GenBank/DDBJ databases">
        <title>Comparative genomics and description of representatives of a novel lineage of planctomycetes thriving in anoxic sediments.</title>
        <authorList>
            <person name="Spring S."/>
            <person name="Bunk B."/>
            <person name="Sproer C."/>
        </authorList>
    </citation>
    <scope>NUCLEOTIDE SEQUENCE [LARGE SCALE GENOMIC DNA]</scope>
    <source>
        <strain evidence="6">SM-Chi-D1</strain>
    </source>
</reference>
<keyword evidence="2" id="KW-0238">DNA-binding</keyword>
<dbReference type="InterPro" id="IPR018060">
    <property type="entry name" value="HTH_AraC"/>
</dbReference>
<dbReference type="Proteomes" id="UP000188181">
    <property type="component" value="Chromosome"/>
</dbReference>
<protein>
    <submittedName>
        <fullName evidence="5">Xylose operon regulatory protein</fullName>
    </submittedName>
</protein>
<dbReference type="OrthoDB" id="9795616at2"/>
<keyword evidence="6" id="KW-1185">Reference proteome</keyword>
<accession>A0A1Q2MAM9</accession>
<evidence type="ECO:0000256" key="1">
    <source>
        <dbReference type="ARBA" id="ARBA00023015"/>
    </source>
</evidence>
<name>A0A1Q2MAM9_9BACT</name>
<proteinExistence type="predicted"/>
<dbReference type="EMBL" id="CP019646">
    <property type="protein sequence ID" value="AQQ69785.1"/>
    <property type="molecule type" value="Genomic_DNA"/>
</dbReference>
<keyword evidence="1" id="KW-0805">Transcription regulation</keyword>
<evidence type="ECO:0000256" key="2">
    <source>
        <dbReference type="ARBA" id="ARBA00023125"/>
    </source>
</evidence>
<dbReference type="AlphaFoldDB" id="A0A1Q2MAM9"/>
<dbReference type="CDD" id="cd01543">
    <property type="entry name" value="PBP1_XylR"/>
    <property type="match status" value="1"/>
</dbReference>
<dbReference type="PROSITE" id="PS01124">
    <property type="entry name" value="HTH_ARAC_FAMILY_2"/>
    <property type="match status" value="1"/>
</dbReference>
<dbReference type="KEGG" id="pbas:SMSP2_00119"/>